<dbReference type="Pfam" id="PF16925">
    <property type="entry name" value="TetR_C_13"/>
    <property type="match status" value="1"/>
</dbReference>
<dbReference type="InterPro" id="IPR036271">
    <property type="entry name" value="Tet_transcr_reg_TetR-rel_C_sf"/>
</dbReference>
<dbReference type="SUPFAM" id="SSF48498">
    <property type="entry name" value="Tetracyclin repressor-like, C-terminal domain"/>
    <property type="match status" value="1"/>
</dbReference>
<sequence length="191" mass="20671">MARSKGFDPDRVLDSAMHTFWKQGYAATSAQDLCEATGIGRSSLYGTFESKHGLYMRSLERYAEAGTAGLRGLVEAEGPVRERVRRLLTSVVEEEASQPGLGCFVVNAQIERAPTDPDVASVGRRSRQEVVDALVWALRAARADGEIAADKDPEALADFVHAQIGAIRLMGRSRADRATMEHVVDVAVAAL</sequence>
<dbReference type="Pfam" id="PF00440">
    <property type="entry name" value="TetR_N"/>
    <property type="match status" value="1"/>
</dbReference>
<keyword evidence="7" id="KW-1185">Reference proteome</keyword>
<dbReference type="RefSeq" id="WP_270680493.1">
    <property type="nucleotide sequence ID" value="NZ_JAQFWP010000065.1"/>
</dbReference>
<evidence type="ECO:0000259" key="5">
    <source>
        <dbReference type="PROSITE" id="PS50977"/>
    </source>
</evidence>
<feature type="domain" description="HTH tetR-type" evidence="5">
    <location>
        <begin position="6"/>
        <end position="66"/>
    </location>
</feature>
<reference evidence="6" key="1">
    <citation type="submission" date="2023-01" db="EMBL/GenBank/DDBJ databases">
        <title>Draft genome sequence of Nocardiopsis sp. LSu2-4 isolated from halophytes.</title>
        <authorList>
            <person name="Duangmal K."/>
            <person name="Chantavorakit T."/>
        </authorList>
    </citation>
    <scope>NUCLEOTIDE SEQUENCE</scope>
    <source>
        <strain evidence="6">LSu2-4</strain>
    </source>
</reference>
<gene>
    <name evidence="6" type="ORF">O4U47_25410</name>
</gene>
<evidence type="ECO:0000256" key="4">
    <source>
        <dbReference type="PROSITE-ProRule" id="PRU00335"/>
    </source>
</evidence>
<dbReference type="PROSITE" id="PS50977">
    <property type="entry name" value="HTH_TETR_2"/>
    <property type="match status" value="1"/>
</dbReference>
<evidence type="ECO:0000256" key="3">
    <source>
        <dbReference type="ARBA" id="ARBA00023163"/>
    </source>
</evidence>
<evidence type="ECO:0000256" key="1">
    <source>
        <dbReference type="ARBA" id="ARBA00023015"/>
    </source>
</evidence>
<name>A0ABT4TUH2_9ACTN</name>
<evidence type="ECO:0000313" key="7">
    <source>
        <dbReference type="Proteomes" id="UP001165685"/>
    </source>
</evidence>
<dbReference type="PANTHER" id="PTHR47506">
    <property type="entry name" value="TRANSCRIPTIONAL REGULATORY PROTEIN"/>
    <property type="match status" value="1"/>
</dbReference>
<dbReference type="InterPro" id="IPR009057">
    <property type="entry name" value="Homeodomain-like_sf"/>
</dbReference>
<comment type="caution">
    <text evidence="6">The sequence shown here is derived from an EMBL/GenBank/DDBJ whole genome shotgun (WGS) entry which is preliminary data.</text>
</comment>
<keyword evidence="1" id="KW-0805">Transcription regulation</keyword>
<protein>
    <submittedName>
        <fullName evidence="6">TetR/AcrR family transcriptional regulator</fullName>
    </submittedName>
</protein>
<dbReference type="Proteomes" id="UP001165685">
    <property type="component" value="Unassembled WGS sequence"/>
</dbReference>
<proteinExistence type="predicted"/>
<dbReference type="PRINTS" id="PR00455">
    <property type="entry name" value="HTHTETR"/>
</dbReference>
<keyword evidence="3" id="KW-0804">Transcription</keyword>
<dbReference type="Gene3D" id="1.10.357.10">
    <property type="entry name" value="Tetracycline Repressor, domain 2"/>
    <property type="match status" value="1"/>
</dbReference>
<dbReference type="InterPro" id="IPR001647">
    <property type="entry name" value="HTH_TetR"/>
</dbReference>
<dbReference type="InterPro" id="IPR011075">
    <property type="entry name" value="TetR_C"/>
</dbReference>
<dbReference type="EMBL" id="JAQFWP010000065">
    <property type="protein sequence ID" value="MDA2807874.1"/>
    <property type="molecule type" value="Genomic_DNA"/>
</dbReference>
<dbReference type="Gene3D" id="1.10.10.60">
    <property type="entry name" value="Homeodomain-like"/>
    <property type="match status" value="1"/>
</dbReference>
<evidence type="ECO:0000313" key="6">
    <source>
        <dbReference type="EMBL" id="MDA2807874.1"/>
    </source>
</evidence>
<organism evidence="6 7">
    <name type="scientific">Nocardiopsis suaedae</name>
    <dbReference type="NCBI Taxonomy" id="3018444"/>
    <lineage>
        <taxon>Bacteria</taxon>
        <taxon>Bacillati</taxon>
        <taxon>Actinomycetota</taxon>
        <taxon>Actinomycetes</taxon>
        <taxon>Streptosporangiales</taxon>
        <taxon>Nocardiopsidaceae</taxon>
        <taxon>Nocardiopsis</taxon>
    </lineage>
</organism>
<accession>A0ABT4TUH2</accession>
<feature type="DNA-binding region" description="H-T-H motif" evidence="4">
    <location>
        <begin position="29"/>
        <end position="48"/>
    </location>
</feature>
<dbReference type="SUPFAM" id="SSF46689">
    <property type="entry name" value="Homeodomain-like"/>
    <property type="match status" value="1"/>
</dbReference>
<dbReference type="PANTHER" id="PTHR47506:SF1">
    <property type="entry name" value="HTH-TYPE TRANSCRIPTIONAL REGULATOR YJDC"/>
    <property type="match status" value="1"/>
</dbReference>
<keyword evidence="2 4" id="KW-0238">DNA-binding</keyword>
<evidence type="ECO:0000256" key="2">
    <source>
        <dbReference type="ARBA" id="ARBA00023125"/>
    </source>
</evidence>